<feature type="compositionally biased region" description="Basic and acidic residues" evidence="7">
    <location>
        <begin position="671"/>
        <end position="684"/>
    </location>
</feature>
<evidence type="ECO:0000256" key="7">
    <source>
        <dbReference type="SAM" id="MobiDB-lite"/>
    </source>
</evidence>
<dbReference type="Pfam" id="PF02721">
    <property type="entry name" value="DUF223"/>
    <property type="match status" value="1"/>
</dbReference>
<keyword evidence="6" id="KW-0862">Zinc</keyword>
<evidence type="ECO:0000259" key="8">
    <source>
        <dbReference type="PROSITE" id="PS50089"/>
    </source>
</evidence>
<dbReference type="GO" id="GO:0008270">
    <property type="term" value="F:zinc ion binding"/>
    <property type="evidence" value="ECO:0007669"/>
    <property type="project" value="UniProtKB-KW"/>
</dbReference>
<keyword evidence="10" id="KW-1185">Reference proteome</keyword>
<dbReference type="GO" id="GO:0006886">
    <property type="term" value="P:intracellular protein transport"/>
    <property type="evidence" value="ECO:0007669"/>
    <property type="project" value="InterPro"/>
</dbReference>
<dbReference type="CDD" id="cd04480">
    <property type="entry name" value="RPA1_DBD_A_like"/>
    <property type="match status" value="1"/>
</dbReference>
<dbReference type="InterPro" id="IPR003100">
    <property type="entry name" value="PAZ_dom"/>
</dbReference>
<dbReference type="InterPro" id="IPR001841">
    <property type="entry name" value="Znf_RING"/>
</dbReference>
<evidence type="ECO:0000313" key="10">
    <source>
        <dbReference type="Proteomes" id="UP000541444"/>
    </source>
</evidence>
<dbReference type="GO" id="GO:0030117">
    <property type="term" value="C:membrane coat"/>
    <property type="evidence" value="ECO:0007669"/>
    <property type="project" value="InterPro"/>
</dbReference>
<evidence type="ECO:0000256" key="5">
    <source>
        <dbReference type="ARBA" id="ARBA00023136"/>
    </source>
</evidence>
<dbReference type="InterPro" id="IPR016024">
    <property type="entry name" value="ARM-type_fold"/>
</dbReference>
<feature type="domain" description="RING-type" evidence="8">
    <location>
        <begin position="174"/>
        <end position="201"/>
    </location>
</feature>
<keyword evidence="3" id="KW-0813">Transport</keyword>
<sequence length="1216" mass="136708">MNYTNLIGLESQISYERAAHVCDIKLLVKINFTSVIQVVCSSYNVLLTTHNFENVEIILATDFLGLLTEQGRANVITHLRFQLDEIYDINLDDDFWVSHEQAFLDFTLLAVNETILHESTQLSVTMNVKMLSTFNEHANVAIYMAQIVWEQGVVINRLESNEYEATPETMELTCPICLEPYVQGAIGTATPCKHMFHKRCLFRQDLLDTKVREVAGNLSRERVAESTAGDATASTSRMHIHYALLRQLTPSRDRWTLKVRLNRMWITKNFTTKEIWGQDMLLIDENDEQIHASVPRDIIPQFDDILKEGDIIHLTKFNVSKSNGTYRPIDGEYKIYFKNDTIVNGSTIKFTIWDEMLDEIPIDLSQLPSIPVILIVTSTIVDMFKGTATMTTFERESKALISQSVQELIDLENEDNGHDLIEQKLQNFSLKQKNGDAGSVEISVSDYYEKSGMTLSYSAEFSCINAGKPKRRIYLRLEICDLVSLQRENSAMFPQFGATSETLSKAATSVMFRIGTDAHLYDDPDDVNIAPLLDSRYESEKCEALKRLLALIAQGFDVSKFFPQVVKNVASHSLEVKKLVYLYLLHYAEKHGDDGNRHQAGYVLQQLTKPNDSDHDSIERGGLWTHELDAGTSRAPLDVDPALAGGCRSRLEASIYQAEGLRVPTGPTTDMVDKNSTEKSKKRTKQWEIARKASEERVISYGDMQGHIWEPGGSNFSQPGIPNIVPYVDSYWIEFLVRSFNFVHSFWQEMEASSSMEVNRFLGNLNNATSRVFGKVFCFTCRVIGYGKYCGRICNRHILGVGLLKLWLVAIGVTCSQKMSPVMEVEIKCPFCESEFVEEIGSNNKIENGEIVVGSDQMPYVYGRPNEALLSINCFQKDLSDPNPLVRAWALRAMAGIRIHDIAPIVLVAVGKCARDPSAYVRKCAANALPKLNDLHQEENANALEEIVCILLIDHSPGVVGAAAAAFNSVCPNSLLLIGRNFRRLCETLPDVEEWGQIVLIEILLRYIVARHGLMKESVMFSSRPKYEEANIDFHAVYNNGGASNMGTRSEDSNFCMLLSRCYIEGPDEYLSRASNLSTDAFGLNCKDSMCNKDNSDVKVLLQCTSPLLWSHNSAVVLAAAGVHWIMASMEDVKRIVRPLLFLLRSFNPSKYLVLCNIQVFAKAVPSLFAPHFEDFFISSSDSYPIKSLNLDILSTIATDSSIPSIFQEFQAFSSK</sequence>
<gene>
    <name evidence="9" type="ORF">GIB67_024243</name>
</gene>
<evidence type="ECO:0000256" key="6">
    <source>
        <dbReference type="PROSITE-ProRule" id="PRU00175"/>
    </source>
</evidence>
<dbReference type="Gene3D" id="1.25.10.10">
    <property type="entry name" value="Leucine-rich Repeat Variant"/>
    <property type="match status" value="2"/>
</dbReference>
<evidence type="ECO:0000256" key="4">
    <source>
        <dbReference type="ARBA" id="ARBA00022927"/>
    </source>
</evidence>
<dbReference type="InterPro" id="IPR011989">
    <property type="entry name" value="ARM-like"/>
</dbReference>
<dbReference type="SUPFAM" id="SSF50249">
    <property type="entry name" value="Nucleic acid-binding proteins"/>
    <property type="match status" value="1"/>
</dbReference>
<name>A0A7J7LZW7_9MAGN</name>
<keyword evidence="6" id="KW-0479">Metal-binding</keyword>
<comment type="caution">
    <text evidence="9">The sequence shown here is derived from an EMBL/GenBank/DDBJ whole genome shotgun (WGS) entry which is preliminary data.</text>
</comment>
<dbReference type="Pfam" id="PF01602">
    <property type="entry name" value="Adaptin_N"/>
    <property type="match status" value="2"/>
</dbReference>
<keyword evidence="4" id="KW-0653">Protein transport</keyword>
<dbReference type="PANTHER" id="PTHR11134">
    <property type="entry name" value="ADAPTOR COMPLEX SUBUNIT BETA FAMILY MEMBER"/>
    <property type="match status" value="1"/>
</dbReference>
<dbReference type="InterPro" id="IPR002553">
    <property type="entry name" value="Clathrin/coatomer_adapt-like_N"/>
</dbReference>
<dbReference type="GO" id="GO:0003723">
    <property type="term" value="F:RNA binding"/>
    <property type="evidence" value="ECO:0007669"/>
    <property type="project" value="InterPro"/>
</dbReference>
<dbReference type="SUPFAM" id="SSF57850">
    <property type="entry name" value="RING/U-box"/>
    <property type="match status" value="1"/>
</dbReference>
<accession>A0A7J7LZW7</accession>
<dbReference type="SUPFAM" id="SSF48371">
    <property type="entry name" value="ARM repeat"/>
    <property type="match status" value="2"/>
</dbReference>
<evidence type="ECO:0000256" key="1">
    <source>
        <dbReference type="ARBA" id="ARBA00004308"/>
    </source>
</evidence>
<feature type="region of interest" description="Disordered" evidence="7">
    <location>
        <begin position="664"/>
        <end position="684"/>
    </location>
</feature>
<dbReference type="AlphaFoldDB" id="A0A7J7LZW7"/>
<keyword evidence="6" id="KW-0863">Zinc-finger</keyword>
<reference evidence="9 10" key="1">
    <citation type="journal article" date="2020" name="IScience">
        <title>Genome Sequencing of the Endangered Kingdonia uniflora (Circaeasteraceae, Ranunculales) Reveals Potential Mechanisms of Evolutionary Specialization.</title>
        <authorList>
            <person name="Sun Y."/>
            <person name="Deng T."/>
            <person name="Zhang A."/>
            <person name="Moore M.J."/>
            <person name="Landis J.B."/>
            <person name="Lin N."/>
            <person name="Zhang H."/>
            <person name="Zhang X."/>
            <person name="Huang J."/>
            <person name="Zhang X."/>
            <person name="Sun H."/>
            <person name="Wang H."/>
        </authorList>
    </citation>
    <scope>NUCLEOTIDE SEQUENCE [LARGE SCALE GENOMIC DNA]</scope>
    <source>
        <strain evidence="9">TB1705</strain>
        <tissue evidence="9">Leaf</tissue>
    </source>
</reference>
<dbReference type="InterPro" id="IPR036085">
    <property type="entry name" value="PAZ_dom_sf"/>
</dbReference>
<dbReference type="GO" id="GO:0016192">
    <property type="term" value="P:vesicle-mediated transport"/>
    <property type="evidence" value="ECO:0007669"/>
    <property type="project" value="InterPro"/>
</dbReference>
<dbReference type="PROSITE" id="PS50089">
    <property type="entry name" value="ZF_RING_2"/>
    <property type="match status" value="1"/>
</dbReference>
<dbReference type="Pfam" id="PF02170">
    <property type="entry name" value="PAZ"/>
    <property type="match status" value="1"/>
</dbReference>
<organism evidence="9 10">
    <name type="scientific">Kingdonia uniflora</name>
    <dbReference type="NCBI Taxonomy" id="39325"/>
    <lineage>
        <taxon>Eukaryota</taxon>
        <taxon>Viridiplantae</taxon>
        <taxon>Streptophyta</taxon>
        <taxon>Embryophyta</taxon>
        <taxon>Tracheophyta</taxon>
        <taxon>Spermatophyta</taxon>
        <taxon>Magnoliopsida</taxon>
        <taxon>Ranunculales</taxon>
        <taxon>Circaeasteraceae</taxon>
        <taxon>Kingdonia</taxon>
    </lineage>
</organism>
<protein>
    <recommendedName>
        <fullName evidence="8">RING-type domain-containing protein</fullName>
    </recommendedName>
</protein>
<dbReference type="OrthoDB" id="10254310at2759"/>
<dbReference type="Gene3D" id="2.40.50.140">
    <property type="entry name" value="Nucleic acid-binding proteins"/>
    <property type="match status" value="1"/>
</dbReference>
<evidence type="ECO:0000256" key="2">
    <source>
        <dbReference type="ARBA" id="ARBA00006613"/>
    </source>
</evidence>
<dbReference type="InterPro" id="IPR003871">
    <property type="entry name" value="RFA1B/D_OB_1st"/>
</dbReference>
<dbReference type="InterPro" id="IPR013083">
    <property type="entry name" value="Znf_RING/FYVE/PHD"/>
</dbReference>
<dbReference type="Gene3D" id="2.170.260.10">
    <property type="entry name" value="paz domain"/>
    <property type="match status" value="1"/>
</dbReference>
<dbReference type="Proteomes" id="UP000541444">
    <property type="component" value="Unassembled WGS sequence"/>
</dbReference>
<dbReference type="InterPro" id="IPR012340">
    <property type="entry name" value="NA-bd_OB-fold"/>
</dbReference>
<dbReference type="SUPFAM" id="SSF101690">
    <property type="entry name" value="PAZ domain"/>
    <property type="match status" value="1"/>
</dbReference>
<proteinExistence type="inferred from homology"/>
<comment type="similarity">
    <text evidence="2">Belongs to the adaptor complexes large subunit family.</text>
</comment>
<keyword evidence="5" id="KW-0472">Membrane</keyword>
<dbReference type="EMBL" id="JACGCM010001859">
    <property type="protein sequence ID" value="KAF6148068.1"/>
    <property type="molecule type" value="Genomic_DNA"/>
</dbReference>
<comment type="subcellular location">
    <subcellularLocation>
        <location evidence="1">Endomembrane system</location>
    </subcellularLocation>
</comment>
<dbReference type="Pfam" id="PF17123">
    <property type="entry name" value="zf-RING_11"/>
    <property type="match status" value="1"/>
</dbReference>
<dbReference type="Gene3D" id="3.30.40.10">
    <property type="entry name" value="Zinc/RING finger domain, C3HC4 (zinc finger)"/>
    <property type="match status" value="1"/>
</dbReference>
<dbReference type="InterPro" id="IPR026739">
    <property type="entry name" value="AP_beta"/>
</dbReference>
<evidence type="ECO:0000313" key="9">
    <source>
        <dbReference type="EMBL" id="KAF6148068.1"/>
    </source>
</evidence>
<evidence type="ECO:0000256" key="3">
    <source>
        <dbReference type="ARBA" id="ARBA00022448"/>
    </source>
</evidence>
<dbReference type="GO" id="GO:0012505">
    <property type="term" value="C:endomembrane system"/>
    <property type="evidence" value="ECO:0007669"/>
    <property type="project" value="UniProtKB-SubCell"/>
</dbReference>